<protein>
    <submittedName>
        <fullName evidence="1">Uncharacterized protein</fullName>
    </submittedName>
</protein>
<proteinExistence type="predicted"/>
<dbReference type="KEGG" id="aei:AOY20_09195"/>
<dbReference type="OrthoDB" id="3176605at2"/>
<reference evidence="1 2" key="1">
    <citation type="journal article" date="2015" name="Int. J. Syst. Evol. Microbiol.">
        <title>Acinetobacter equi sp. nov. isolated from horse faeces.</title>
        <authorList>
            <person name="Poppel M.T."/>
            <person name="Skiebe E."/>
            <person name="Laue M."/>
            <person name="Bergmann H."/>
            <person name="Ebersberger I."/>
            <person name="Garn T."/>
            <person name="Fruth A."/>
            <person name="Baumgardt S."/>
            <person name="Busse H.J."/>
            <person name="Wilharm G."/>
        </authorList>
    </citation>
    <scope>NUCLEOTIDE SEQUENCE [LARGE SCALE GENOMIC DNA]</scope>
    <source>
        <strain evidence="1 2">114</strain>
    </source>
</reference>
<dbReference type="AlphaFoldDB" id="A0A0N9W207"/>
<accession>A0A0N9W207</accession>
<gene>
    <name evidence="1" type="ORF">AOY20_09195</name>
</gene>
<dbReference type="STRING" id="1324350.AOY20_09195"/>
<dbReference type="Proteomes" id="UP000064939">
    <property type="component" value="Chromosome"/>
</dbReference>
<organism evidence="1 2">
    <name type="scientific">Acinetobacter equi</name>
    <dbReference type="NCBI Taxonomy" id="1324350"/>
    <lineage>
        <taxon>Bacteria</taxon>
        <taxon>Pseudomonadati</taxon>
        <taxon>Pseudomonadota</taxon>
        <taxon>Gammaproteobacteria</taxon>
        <taxon>Moraxellales</taxon>
        <taxon>Moraxellaceae</taxon>
        <taxon>Acinetobacter</taxon>
    </lineage>
</organism>
<sequence length="103" mass="12279">MADFQFHLGNFNSHWENKPPLTENQKHRRFAMWLLQEFEKAERSVKARTFGKQNNFQDKPKSALQATKDLWAQERFERQQQAQASQIIDVNSQVLIRGGYEHF</sequence>
<evidence type="ECO:0000313" key="1">
    <source>
        <dbReference type="EMBL" id="ALH95692.1"/>
    </source>
</evidence>
<name>A0A0N9W207_9GAMM</name>
<evidence type="ECO:0000313" key="2">
    <source>
        <dbReference type="Proteomes" id="UP000064939"/>
    </source>
</evidence>
<dbReference type="EMBL" id="CP012808">
    <property type="protein sequence ID" value="ALH95692.1"/>
    <property type="molecule type" value="Genomic_DNA"/>
</dbReference>
<keyword evidence="2" id="KW-1185">Reference proteome</keyword>